<evidence type="ECO:0000313" key="4">
    <source>
        <dbReference type="Proteomes" id="UP000283090"/>
    </source>
</evidence>
<dbReference type="GeneID" id="93590991"/>
<dbReference type="GO" id="GO:0008270">
    <property type="term" value="F:zinc ion binding"/>
    <property type="evidence" value="ECO:0007669"/>
    <property type="project" value="UniProtKB-KW"/>
</dbReference>
<dbReference type="Proteomes" id="UP000283090">
    <property type="component" value="Unassembled WGS sequence"/>
</dbReference>
<keyword evidence="1" id="KW-0863">Zinc-finger</keyword>
<organism evidence="3 4">
    <name type="scientific">Arthrobotrys flagrans</name>
    <name type="common">Nematode-trapping fungus</name>
    <name type="synonym">Trichothecium flagrans</name>
    <dbReference type="NCBI Taxonomy" id="97331"/>
    <lineage>
        <taxon>Eukaryota</taxon>
        <taxon>Fungi</taxon>
        <taxon>Dikarya</taxon>
        <taxon>Ascomycota</taxon>
        <taxon>Pezizomycotina</taxon>
        <taxon>Orbiliomycetes</taxon>
        <taxon>Orbiliales</taxon>
        <taxon>Orbiliaceae</taxon>
        <taxon>Arthrobotrys</taxon>
    </lineage>
</organism>
<dbReference type="OrthoDB" id="6105938at2759"/>
<comment type="caution">
    <text evidence="3">The sequence shown here is derived from an EMBL/GenBank/DDBJ whole genome shotgun (WGS) entry which is preliminary data.</text>
</comment>
<dbReference type="AlphaFoldDB" id="A0A436ZPG5"/>
<evidence type="ECO:0000313" key="3">
    <source>
        <dbReference type="EMBL" id="RVD80789.1"/>
    </source>
</evidence>
<name>A0A436ZPG5_ARTFL</name>
<dbReference type="EMBL" id="SAEB01000012">
    <property type="protein sequence ID" value="RVD80789.1"/>
    <property type="molecule type" value="Genomic_DNA"/>
</dbReference>
<accession>A0A436ZPG5</accession>
<keyword evidence="1" id="KW-0479">Metal-binding</keyword>
<proteinExistence type="predicted"/>
<dbReference type="InterPro" id="IPR013087">
    <property type="entry name" value="Znf_C2H2_type"/>
</dbReference>
<reference evidence="3 4" key="1">
    <citation type="submission" date="2019-01" db="EMBL/GenBank/DDBJ databases">
        <title>Intercellular communication is required for trap formation in the nematode-trapping fungus Duddingtonia flagrans.</title>
        <authorList>
            <person name="Youssar L."/>
            <person name="Wernet V."/>
            <person name="Hensel N."/>
            <person name="Hildebrandt H.-G."/>
            <person name="Fischer R."/>
        </authorList>
    </citation>
    <scope>NUCLEOTIDE SEQUENCE [LARGE SCALE GENOMIC DNA]</scope>
    <source>
        <strain evidence="3 4">CBS H-5679</strain>
    </source>
</reference>
<keyword evidence="4" id="KW-1185">Reference proteome</keyword>
<evidence type="ECO:0000259" key="2">
    <source>
        <dbReference type="PROSITE" id="PS50157"/>
    </source>
</evidence>
<keyword evidence="1" id="KW-0862">Zinc</keyword>
<dbReference type="PROSITE" id="PS50157">
    <property type="entry name" value="ZINC_FINGER_C2H2_2"/>
    <property type="match status" value="1"/>
</dbReference>
<sequence>MLDVNYTFATYSEAEILLPSDNRKSLGCFLNYEDIQKTNPFRCCRASCGLPFSVLSGLIQHMDSHRYKVSCGQQSIVDHLRINVYYQSVLHKIQKMTSTNPATIFVTLPPHQVHKTFLRLPEHWHLMSSELTLYLLSALGNISCGKPNDQGRNFLAFKNPHDMRKVLDSIGDLVTRLRDELQEIAAAQAAKGDNGPDQILVYFGTTEEAHSLARFLNDVDKFKKALSNELPG</sequence>
<gene>
    <name evidence="3" type="ORF">DFL_008680</name>
</gene>
<dbReference type="PROSITE" id="PS00028">
    <property type="entry name" value="ZINC_FINGER_C2H2_1"/>
    <property type="match status" value="1"/>
</dbReference>
<dbReference type="VEuPathDB" id="FungiDB:DFL_008680"/>
<evidence type="ECO:0000256" key="1">
    <source>
        <dbReference type="PROSITE-ProRule" id="PRU00042"/>
    </source>
</evidence>
<feature type="domain" description="C2H2-type" evidence="2">
    <location>
        <begin position="41"/>
        <end position="70"/>
    </location>
</feature>
<dbReference type="RefSeq" id="XP_067486333.1">
    <property type="nucleotide sequence ID" value="XM_067638446.1"/>
</dbReference>
<protein>
    <recommendedName>
        <fullName evidence="2">C2H2-type domain-containing protein</fullName>
    </recommendedName>
</protein>